<dbReference type="AlphaFoldDB" id="A0AAV9RJU5"/>
<gene>
    <name evidence="1" type="ORF">CRENBAI_014107</name>
</gene>
<dbReference type="EMBL" id="JAHHUM010001757">
    <property type="protein sequence ID" value="KAK5609251.1"/>
    <property type="molecule type" value="Genomic_DNA"/>
</dbReference>
<evidence type="ECO:0000313" key="1">
    <source>
        <dbReference type="EMBL" id="KAK5609251.1"/>
    </source>
</evidence>
<dbReference type="Proteomes" id="UP001311232">
    <property type="component" value="Unassembled WGS sequence"/>
</dbReference>
<sequence length="156" mass="17052">MEDTQVVRHVQLNDGTRMPLLGLGTWKVVLLLITPPPPLADDAATTMYEIWYGAVGAVAAEVEAVATEVEAVATEVEARAKLFCLCVLDGPEPGPVAEAEGALEAADGTQLGSTSQHQHWTPLHYIKGPEQPAQHQFENPYLFIKFANLFWCNNVW</sequence>
<keyword evidence="2" id="KW-1185">Reference proteome</keyword>
<protein>
    <submittedName>
        <fullName evidence="1">Uncharacterized protein</fullName>
    </submittedName>
</protein>
<name>A0AAV9RJU5_9TELE</name>
<evidence type="ECO:0000313" key="2">
    <source>
        <dbReference type="Proteomes" id="UP001311232"/>
    </source>
</evidence>
<accession>A0AAV9RJU5</accession>
<organism evidence="1 2">
    <name type="scientific">Crenichthys baileyi</name>
    <name type="common">White River springfish</name>
    <dbReference type="NCBI Taxonomy" id="28760"/>
    <lineage>
        <taxon>Eukaryota</taxon>
        <taxon>Metazoa</taxon>
        <taxon>Chordata</taxon>
        <taxon>Craniata</taxon>
        <taxon>Vertebrata</taxon>
        <taxon>Euteleostomi</taxon>
        <taxon>Actinopterygii</taxon>
        <taxon>Neopterygii</taxon>
        <taxon>Teleostei</taxon>
        <taxon>Neoteleostei</taxon>
        <taxon>Acanthomorphata</taxon>
        <taxon>Ovalentaria</taxon>
        <taxon>Atherinomorphae</taxon>
        <taxon>Cyprinodontiformes</taxon>
        <taxon>Goodeidae</taxon>
        <taxon>Crenichthys</taxon>
    </lineage>
</organism>
<reference evidence="1 2" key="1">
    <citation type="submission" date="2021-06" db="EMBL/GenBank/DDBJ databases">
        <authorList>
            <person name="Palmer J.M."/>
        </authorList>
    </citation>
    <scope>NUCLEOTIDE SEQUENCE [LARGE SCALE GENOMIC DNA]</scope>
    <source>
        <strain evidence="1 2">MEX-2019</strain>
        <tissue evidence="1">Muscle</tissue>
    </source>
</reference>
<proteinExistence type="predicted"/>
<comment type="caution">
    <text evidence="1">The sequence shown here is derived from an EMBL/GenBank/DDBJ whole genome shotgun (WGS) entry which is preliminary data.</text>
</comment>